<name>A0A3E2TEZ7_9FIRM</name>
<evidence type="ECO:0000313" key="1">
    <source>
        <dbReference type="EMBL" id="RGB73960.1"/>
    </source>
</evidence>
<organism evidence="1 2">
    <name type="scientific">Coprococcus catus</name>
    <dbReference type="NCBI Taxonomy" id="116085"/>
    <lineage>
        <taxon>Bacteria</taxon>
        <taxon>Bacillati</taxon>
        <taxon>Bacillota</taxon>
        <taxon>Clostridia</taxon>
        <taxon>Lachnospirales</taxon>
        <taxon>Lachnospiraceae</taxon>
        <taxon>Coprococcus</taxon>
    </lineage>
</organism>
<reference evidence="1 2" key="1">
    <citation type="submission" date="2018-08" db="EMBL/GenBank/DDBJ databases">
        <title>A genome reference for cultivated species of the human gut microbiota.</title>
        <authorList>
            <person name="Zou Y."/>
            <person name="Xue W."/>
            <person name="Luo G."/>
        </authorList>
    </citation>
    <scope>NUCLEOTIDE SEQUENCE [LARGE SCALE GENOMIC DNA]</scope>
    <source>
        <strain evidence="1 2">AF45-17</strain>
    </source>
</reference>
<sequence length="90" mass="10242">MYKVEIRVQEKGSKEKKETFVIGDIDSSAYHDEMNAVSDYLYGLDIPFDVDADGDMMIDDILISLSEEEDFEQSFTAGKTTYLVQGKKED</sequence>
<comment type="caution">
    <text evidence="1">The sequence shown here is derived from an EMBL/GenBank/DDBJ whole genome shotgun (WGS) entry which is preliminary data.</text>
</comment>
<dbReference type="EMBL" id="QVEP01000062">
    <property type="protein sequence ID" value="RGB73960.1"/>
    <property type="molecule type" value="Genomic_DNA"/>
</dbReference>
<protein>
    <submittedName>
        <fullName evidence="1">Uncharacterized protein</fullName>
    </submittedName>
</protein>
<proteinExistence type="predicted"/>
<accession>A0A3E2TEZ7</accession>
<dbReference type="RefSeq" id="WP_117529107.1">
    <property type="nucleotide sequence ID" value="NZ_JAQENQ010000002.1"/>
</dbReference>
<gene>
    <name evidence="1" type="ORF">DW070_15530</name>
</gene>
<evidence type="ECO:0000313" key="2">
    <source>
        <dbReference type="Proteomes" id="UP000260773"/>
    </source>
</evidence>
<dbReference type="AlphaFoldDB" id="A0A3E2TEZ7"/>
<dbReference type="Proteomes" id="UP000260773">
    <property type="component" value="Unassembled WGS sequence"/>
</dbReference>